<accession>A0ABR4HA18</accession>
<organism evidence="1 2">
    <name type="scientific">Aspergillus granulosus</name>
    <dbReference type="NCBI Taxonomy" id="176169"/>
    <lineage>
        <taxon>Eukaryota</taxon>
        <taxon>Fungi</taxon>
        <taxon>Dikarya</taxon>
        <taxon>Ascomycota</taxon>
        <taxon>Pezizomycotina</taxon>
        <taxon>Eurotiomycetes</taxon>
        <taxon>Eurotiomycetidae</taxon>
        <taxon>Eurotiales</taxon>
        <taxon>Aspergillaceae</taxon>
        <taxon>Aspergillus</taxon>
        <taxon>Aspergillus subgen. Nidulantes</taxon>
    </lineage>
</organism>
<name>A0ABR4HA18_9EURO</name>
<keyword evidence="2" id="KW-1185">Reference proteome</keyword>
<proteinExistence type="predicted"/>
<gene>
    <name evidence="1" type="ORF">BJX63DRAFT_396992</name>
</gene>
<sequence>MFWHSHRPLILFHQQLLEFRTVSGHVTLSLLYILVSLQHIHCTGKLTGYIESLCFHQRS</sequence>
<dbReference type="EMBL" id="JBFXLT010000049">
    <property type="protein sequence ID" value="KAL2812276.1"/>
    <property type="molecule type" value="Genomic_DNA"/>
</dbReference>
<comment type="caution">
    <text evidence="1">The sequence shown here is derived from an EMBL/GenBank/DDBJ whole genome shotgun (WGS) entry which is preliminary data.</text>
</comment>
<reference evidence="1 2" key="1">
    <citation type="submission" date="2024-07" db="EMBL/GenBank/DDBJ databases">
        <title>Section-level genome sequencing and comparative genomics of Aspergillus sections Usti and Cavernicolus.</title>
        <authorList>
            <consortium name="Lawrence Berkeley National Laboratory"/>
            <person name="Nybo J.L."/>
            <person name="Vesth T.C."/>
            <person name="Theobald S."/>
            <person name="Frisvad J.C."/>
            <person name="Larsen T.O."/>
            <person name="Kjaerboelling I."/>
            <person name="Rothschild-Mancinelli K."/>
            <person name="Lyhne E.K."/>
            <person name="Kogle M.E."/>
            <person name="Barry K."/>
            <person name="Clum A."/>
            <person name="Na H."/>
            <person name="Ledsgaard L."/>
            <person name="Lin J."/>
            <person name="Lipzen A."/>
            <person name="Kuo A."/>
            <person name="Riley R."/>
            <person name="Mondo S."/>
            <person name="Labutti K."/>
            <person name="Haridas S."/>
            <person name="Pangalinan J."/>
            <person name="Salamov A.A."/>
            <person name="Simmons B.A."/>
            <person name="Magnuson J.K."/>
            <person name="Chen J."/>
            <person name="Drula E."/>
            <person name="Henrissat B."/>
            <person name="Wiebenga A."/>
            <person name="Lubbers R.J."/>
            <person name="Gomes A.C."/>
            <person name="Makela M.R."/>
            <person name="Stajich J."/>
            <person name="Grigoriev I.V."/>
            <person name="Mortensen U.H."/>
            <person name="De Vries R.P."/>
            <person name="Baker S.E."/>
            <person name="Andersen M.R."/>
        </authorList>
    </citation>
    <scope>NUCLEOTIDE SEQUENCE [LARGE SCALE GENOMIC DNA]</scope>
    <source>
        <strain evidence="1 2">CBS 588.65</strain>
    </source>
</reference>
<dbReference type="Proteomes" id="UP001610334">
    <property type="component" value="Unassembled WGS sequence"/>
</dbReference>
<evidence type="ECO:0000313" key="2">
    <source>
        <dbReference type="Proteomes" id="UP001610334"/>
    </source>
</evidence>
<evidence type="ECO:0000313" key="1">
    <source>
        <dbReference type="EMBL" id="KAL2812276.1"/>
    </source>
</evidence>
<protein>
    <submittedName>
        <fullName evidence="1">Uncharacterized protein</fullName>
    </submittedName>
</protein>